<keyword evidence="10" id="KW-0805">Transcription regulation</keyword>
<evidence type="ECO:0000256" key="12">
    <source>
        <dbReference type="ARBA" id="ARBA00023242"/>
    </source>
</evidence>
<comment type="similarity">
    <text evidence="13">Belongs to the peptidase C19 family. UBP8 subfamily.</text>
</comment>
<dbReference type="GO" id="GO:0016579">
    <property type="term" value="P:protein deubiquitination"/>
    <property type="evidence" value="ECO:0007669"/>
    <property type="project" value="InterPro"/>
</dbReference>
<comment type="catalytic activity">
    <reaction evidence="1 15">
        <text>Thiol-dependent hydrolysis of ester, thioester, amide, peptide and isopeptide bonds formed by the C-terminal Gly of ubiquitin (a 76-residue protein attached to proteins as an intracellular targeting signal).</text>
        <dbReference type="EC" id="3.4.19.12"/>
    </reaction>
</comment>
<dbReference type="PROSITE" id="PS50271">
    <property type="entry name" value="ZF_UBP"/>
    <property type="match status" value="1"/>
</dbReference>
<feature type="domain" description="UBP-type" evidence="17">
    <location>
        <begin position="30"/>
        <end position="119"/>
    </location>
</feature>
<dbReference type="GO" id="GO:0004843">
    <property type="term" value="F:cysteine-type deubiquitinase activity"/>
    <property type="evidence" value="ECO:0007669"/>
    <property type="project" value="UniProtKB-UniRule"/>
</dbReference>
<dbReference type="Gene3D" id="3.30.40.10">
    <property type="entry name" value="Zinc/RING finger domain, C3HC4 (zinc finger)"/>
    <property type="match status" value="1"/>
</dbReference>
<dbReference type="KEGG" id="apln:108739915"/>
<proteinExistence type="inferred from homology"/>
<name>A0A1W4X9M9_AGRPL</name>
<comment type="subcellular location">
    <subcellularLocation>
        <location evidence="2">Nucleus</location>
    </subcellularLocation>
</comment>
<dbReference type="Pfam" id="PF00443">
    <property type="entry name" value="UCH"/>
    <property type="match status" value="1"/>
</dbReference>
<dbReference type="Pfam" id="PF02148">
    <property type="entry name" value="zf-UBP"/>
    <property type="match status" value="1"/>
</dbReference>
<keyword evidence="6 15" id="KW-0833">Ubl conjugation pathway</keyword>
<feature type="domain" description="USP" evidence="16">
    <location>
        <begin position="158"/>
        <end position="473"/>
    </location>
</feature>
<evidence type="ECO:0000259" key="17">
    <source>
        <dbReference type="PROSITE" id="PS50271"/>
    </source>
</evidence>
<evidence type="ECO:0000256" key="8">
    <source>
        <dbReference type="ARBA" id="ARBA00022807"/>
    </source>
</evidence>
<keyword evidence="5 14" id="KW-0863">Zinc-finger</keyword>
<accession>A0A1W4X9M9</accession>
<keyword evidence="7 15" id="KW-0378">Hydrolase</keyword>
<evidence type="ECO:0000256" key="10">
    <source>
        <dbReference type="ARBA" id="ARBA00023015"/>
    </source>
</evidence>
<keyword evidence="4" id="KW-0479">Metal-binding</keyword>
<keyword evidence="11" id="KW-0804">Transcription</keyword>
<dbReference type="InParanoid" id="A0A1W4X9M9"/>
<evidence type="ECO:0000256" key="4">
    <source>
        <dbReference type="ARBA" id="ARBA00022723"/>
    </source>
</evidence>
<sequence length="478" mass="54936">MANGCAHLDYYKSTTGVKAYRILHAIFVMTSSNHARKAKLKNSFCHVCKKMGPFLHSCLHCVFLGCHKHIREHTENKLRHCLSMDLCYGQVHCSQCKDYVYDKDIDNIGLENKISAGKFHIRMFNWATRNVPESDREIVNKHGTKIDTISLDSTVGLRGLLNLGATCFMNCIIQALTHTPLLRDYFFTDIHQCKDLSSCLISRLFYEFYNGEKSPLSLHEFLYHIWTRAEHLAGYVQQDAQEFLIATLGVLHQHFEESMPPSINKDKNKLRCTCIVDQIFTGTLQSDVMCQECNGISRTYDPISDFSLDLGSMEEQPPTSLIECLERYTRAEHLGSSKIECSNCRSPQVSTKQLSVKTLPVVVTFQFKRFLHIREKEKKIKISSFISFPETLDMTPFTSQARSQTPSIVPPDNRYSLFAVINHEGNSVNTGHYICFVRQQRNYWFKCDDQNISRASLADVLNSEAYLLFYHKHILAYD</sequence>
<evidence type="ECO:0000256" key="13">
    <source>
        <dbReference type="ARBA" id="ARBA00038490"/>
    </source>
</evidence>
<evidence type="ECO:0000256" key="9">
    <source>
        <dbReference type="ARBA" id="ARBA00022833"/>
    </source>
</evidence>
<dbReference type="GeneID" id="108739915"/>
<dbReference type="PROSITE" id="PS00973">
    <property type="entry name" value="USP_2"/>
    <property type="match status" value="1"/>
</dbReference>
<dbReference type="STRING" id="224129.A0A1W4X9M9"/>
<dbReference type="SUPFAM" id="SSF57850">
    <property type="entry name" value="RING/U-box"/>
    <property type="match status" value="1"/>
</dbReference>
<organism evidence="18 19">
    <name type="scientific">Agrilus planipennis</name>
    <name type="common">Emerald ash borer</name>
    <name type="synonym">Agrilus marcopoli</name>
    <dbReference type="NCBI Taxonomy" id="224129"/>
    <lineage>
        <taxon>Eukaryota</taxon>
        <taxon>Metazoa</taxon>
        <taxon>Ecdysozoa</taxon>
        <taxon>Arthropoda</taxon>
        <taxon>Hexapoda</taxon>
        <taxon>Insecta</taxon>
        <taxon>Pterygota</taxon>
        <taxon>Neoptera</taxon>
        <taxon>Endopterygota</taxon>
        <taxon>Coleoptera</taxon>
        <taxon>Polyphaga</taxon>
        <taxon>Elateriformia</taxon>
        <taxon>Buprestoidea</taxon>
        <taxon>Buprestidae</taxon>
        <taxon>Agrilinae</taxon>
        <taxon>Agrilus</taxon>
    </lineage>
</organism>
<keyword evidence="8 15" id="KW-0788">Thiol protease</keyword>
<dbReference type="InterPro" id="IPR018200">
    <property type="entry name" value="USP_CS"/>
</dbReference>
<evidence type="ECO:0000256" key="2">
    <source>
        <dbReference type="ARBA" id="ARBA00004123"/>
    </source>
</evidence>
<dbReference type="AlphaFoldDB" id="A0A1W4X9M9"/>
<dbReference type="InterPro" id="IPR013083">
    <property type="entry name" value="Znf_RING/FYVE/PHD"/>
</dbReference>
<dbReference type="InterPro" id="IPR038765">
    <property type="entry name" value="Papain-like_cys_pep_sf"/>
</dbReference>
<dbReference type="InterPro" id="IPR028889">
    <property type="entry name" value="USP"/>
</dbReference>
<gene>
    <name evidence="19" type="primary">LOC108739915</name>
</gene>
<dbReference type="RefSeq" id="XP_018329537.1">
    <property type="nucleotide sequence ID" value="XM_018474035.1"/>
</dbReference>
<dbReference type="InterPro" id="IPR001394">
    <property type="entry name" value="Peptidase_C19_UCH"/>
</dbReference>
<keyword evidence="3 15" id="KW-0645">Protease</keyword>
<evidence type="ECO:0000256" key="5">
    <source>
        <dbReference type="ARBA" id="ARBA00022771"/>
    </source>
</evidence>
<dbReference type="PANTHER" id="PTHR21646:SF33">
    <property type="entry name" value="UBIQUITIN CARBOXYL-TERMINAL HYDROLASE 22"/>
    <property type="match status" value="1"/>
</dbReference>
<evidence type="ECO:0000313" key="18">
    <source>
        <dbReference type="Proteomes" id="UP000192223"/>
    </source>
</evidence>
<dbReference type="InterPro" id="IPR050185">
    <property type="entry name" value="Ub_carboxyl-term_hydrolase"/>
</dbReference>
<protein>
    <recommendedName>
        <fullName evidence="15">Ubiquitin carboxyl-terminal hydrolase</fullName>
        <ecNumber evidence="15">3.4.19.12</ecNumber>
    </recommendedName>
</protein>
<dbReference type="EC" id="3.4.19.12" evidence="15"/>
<dbReference type="GO" id="GO:0008270">
    <property type="term" value="F:zinc ion binding"/>
    <property type="evidence" value="ECO:0007669"/>
    <property type="project" value="UniProtKB-KW"/>
</dbReference>
<keyword evidence="18" id="KW-1185">Reference proteome</keyword>
<evidence type="ECO:0000313" key="19">
    <source>
        <dbReference type="RefSeq" id="XP_018329537.1"/>
    </source>
</evidence>
<evidence type="ECO:0000256" key="15">
    <source>
        <dbReference type="RuleBase" id="RU366025"/>
    </source>
</evidence>
<dbReference type="GO" id="GO:0005634">
    <property type="term" value="C:nucleus"/>
    <property type="evidence" value="ECO:0007669"/>
    <property type="project" value="UniProtKB-SubCell"/>
</dbReference>
<evidence type="ECO:0000256" key="7">
    <source>
        <dbReference type="ARBA" id="ARBA00022801"/>
    </source>
</evidence>
<evidence type="ECO:0000259" key="16">
    <source>
        <dbReference type="PROSITE" id="PS50235"/>
    </source>
</evidence>
<reference evidence="19" key="1">
    <citation type="submission" date="2025-08" db="UniProtKB">
        <authorList>
            <consortium name="RefSeq"/>
        </authorList>
    </citation>
    <scope>IDENTIFICATION</scope>
    <source>
        <tissue evidence="19">Entire body</tissue>
    </source>
</reference>
<dbReference type="FunCoup" id="A0A1W4X9M9">
    <property type="interactions" value="1026"/>
</dbReference>
<dbReference type="Gene3D" id="3.90.70.10">
    <property type="entry name" value="Cysteine proteinases"/>
    <property type="match status" value="1"/>
</dbReference>
<evidence type="ECO:0000256" key="6">
    <source>
        <dbReference type="ARBA" id="ARBA00022786"/>
    </source>
</evidence>
<dbReference type="PANTHER" id="PTHR21646">
    <property type="entry name" value="UBIQUITIN CARBOXYL-TERMINAL HYDROLASE"/>
    <property type="match status" value="1"/>
</dbReference>
<dbReference type="SUPFAM" id="SSF54001">
    <property type="entry name" value="Cysteine proteinases"/>
    <property type="match status" value="1"/>
</dbReference>
<evidence type="ECO:0000256" key="1">
    <source>
        <dbReference type="ARBA" id="ARBA00000707"/>
    </source>
</evidence>
<evidence type="ECO:0000256" key="11">
    <source>
        <dbReference type="ARBA" id="ARBA00023163"/>
    </source>
</evidence>
<keyword evidence="9" id="KW-0862">Zinc</keyword>
<keyword evidence="12" id="KW-0539">Nucleus</keyword>
<dbReference type="InterPro" id="IPR001607">
    <property type="entry name" value="Znf_UBP"/>
</dbReference>
<dbReference type="GO" id="GO:0006508">
    <property type="term" value="P:proteolysis"/>
    <property type="evidence" value="ECO:0007669"/>
    <property type="project" value="UniProtKB-KW"/>
</dbReference>
<dbReference type="Proteomes" id="UP000192223">
    <property type="component" value="Unplaced"/>
</dbReference>
<dbReference type="PROSITE" id="PS50235">
    <property type="entry name" value="USP_3"/>
    <property type="match status" value="1"/>
</dbReference>
<dbReference type="CTD" id="40030"/>
<evidence type="ECO:0000256" key="3">
    <source>
        <dbReference type="ARBA" id="ARBA00022670"/>
    </source>
</evidence>
<evidence type="ECO:0000256" key="14">
    <source>
        <dbReference type="PROSITE-ProRule" id="PRU00502"/>
    </source>
</evidence>
<dbReference type="PROSITE" id="PS00972">
    <property type="entry name" value="USP_1"/>
    <property type="match status" value="1"/>
</dbReference>
<dbReference type="OrthoDB" id="47475at2759"/>